<keyword evidence="2" id="KW-0472">Membrane</keyword>
<reference evidence="3" key="1">
    <citation type="journal article" date="2013" name="Genome Biol.">
        <title>Comparative genomics of the core and accessory genomes of 48 Sinorhizobium strains comprising five genospecies.</title>
        <authorList>
            <person name="Sugawara M."/>
            <person name="Epstein B."/>
            <person name="Badgley B.D."/>
            <person name="Unno T."/>
            <person name="Xu L."/>
            <person name="Reese J."/>
            <person name="Gyaneshwar P."/>
            <person name="Denny R."/>
            <person name="Mudge J."/>
            <person name="Bharti A.K."/>
            <person name="Farmer A.D."/>
            <person name="May G.D."/>
            <person name="Woodward J.E."/>
            <person name="Medigue C."/>
            <person name="Vallenet D."/>
            <person name="Lajus A."/>
            <person name="Rouy Z."/>
            <person name="Martinez-Vaz B."/>
            <person name="Tiffin P."/>
            <person name="Young N.D."/>
            <person name="Sadowsky M.J."/>
        </authorList>
    </citation>
    <scope>NUCLEOTIDE SEQUENCE</scope>
    <source>
        <strain evidence="3">M1</strain>
    </source>
</reference>
<dbReference type="EMBL" id="WISB01000140">
    <property type="protein sequence ID" value="MQW72179.1"/>
    <property type="molecule type" value="Genomic_DNA"/>
</dbReference>
<sequence length="168" mass="18294">MDDRFIFAASSVCLITGIALCFLPANKYARTTSVGMSGALFLVCGVVLMTTFKWTEVAFKVSEVEVKIAKALKERDEALAVATARENSLKAVASAAEPESQDKAIDEILRTVYISENDELDRMKAYTKFKTALEDNNFTVVPTSALPNDRDSLDPSGSDKQAPAPTFQ</sequence>
<keyword evidence="2" id="KW-1133">Transmembrane helix</keyword>
<comment type="caution">
    <text evidence="3">The sequence shown here is derived from an EMBL/GenBank/DDBJ whole genome shotgun (WGS) entry which is preliminary data.</text>
</comment>
<proteinExistence type="predicted"/>
<protein>
    <submittedName>
        <fullName evidence="3">Uncharacterized protein</fullName>
    </submittedName>
</protein>
<dbReference type="AlphaFoldDB" id="A0A6G1WR20"/>
<accession>A0A6G1WR20</accession>
<evidence type="ECO:0000256" key="2">
    <source>
        <dbReference type="SAM" id="Phobius"/>
    </source>
</evidence>
<gene>
    <name evidence="3" type="ORF">GHJ91_24295</name>
</gene>
<evidence type="ECO:0000313" key="3">
    <source>
        <dbReference type="EMBL" id="MQW72179.1"/>
    </source>
</evidence>
<feature type="region of interest" description="Disordered" evidence="1">
    <location>
        <begin position="141"/>
        <end position="168"/>
    </location>
</feature>
<feature type="transmembrane region" description="Helical" evidence="2">
    <location>
        <begin position="6"/>
        <end position="25"/>
    </location>
</feature>
<organism evidence="3">
    <name type="scientific">Sinorhizobium medicae</name>
    <dbReference type="NCBI Taxonomy" id="110321"/>
    <lineage>
        <taxon>Bacteria</taxon>
        <taxon>Pseudomonadati</taxon>
        <taxon>Pseudomonadota</taxon>
        <taxon>Alphaproteobacteria</taxon>
        <taxon>Hyphomicrobiales</taxon>
        <taxon>Rhizobiaceae</taxon>
        <taxon>Sinorhizobium/Ensifer group</taxon>
        <taxon>Sinorhizobium</taxon>
    </lineage>
</organism>
<evidence type="ECO:0000256" key="1">
    <source>
        <dbReference type="SAM" id="MobiDB-lite"/>
    </source>
</evidence>
<feature type="transmembrane region" description="Helical" evidence="2">
    <location>
        <begin position="32"/>
        <end position="52"/>
    </location>
</feature>
<name>A0A6G1WR20_9HYPH</name>
<dbReference type="RefSeq" id="WP_153413655.1">
    <property type="nucleotide sequence ID" value="NZ_WISB01000140.1"/>
</dbReference>
<keyword evidence="2" id="KW-0812">Transmembrane</keyword>